<dbReference type="EMBL" id="QSHZ01000020">
    <property type="protein sequence ID" value="RHC54629.1"/>
    <property type="molecule type" value="Genomic_DNA"/>
</dbReference>
<dbReference type="AlphaFoldDB" id="A0A414ASW7"/>
<proteinExistence type="predicted"/>
<dbReference type="Proteomes" id="UP000283975">
    <property type="component" value="Unassembled WGS sequence"/>
</dbReference>
<evidence type="ECO:0008006" key="3">
    <source>
        <dbReference type="Google" id="ProtNLM"/>
    </source>
</evidence>
<organism evidence="1 2">
    <name type="scientific">Enterocloster bolteae</name>
    <dbReference type="NCBI Taxonomy" id="208479"/>
    <lineage>
        <taxon>Bacteria</taxon>
        <taxon>Bacillati</taxon>
        <taxon>Bacillota</taxon>
        <taxon>Clostridia</taxon>
        <taxon>Lachnospirales</taxon>
        <taxon>Lachnospiraceae</taxon>
        <taxon>Enterocloster</taxon>
    </lineage>
</organism>
<comment type="caution">
    <text evidence="1">The sequence shown here is derived from an EMBL/GenBank/DDBJ whole genome shotgun (WGS) entry which is preliminary data.</text>
</comment>
<sequence length="66" mass="7631">MPKTPQSTLNAISRYNAKSKYIKLKYTPNQMEEYEQIVKHCNDNGLSLQGYIKGLIKADLKKENLQ</sequence>
<name>A0A414ASW7_9FIRM</name>
<evidence type="ECO:0000313" key="1">
    <source>
        <dbReference type="EMBL" id="RHC54629.1"/>
    </source>
</evidence>
<protein>
    <recommendedName>
        <fullName evidence="3">Antitoxin</fullName>
    </recommendedName>
</protein>
<evidence type="ECO:0000313" key="2">
    <source>
        <dbReference type="Proteomes" id="UP000283975"/>
    </source>
</evidence>
<gene>
    <name evidence="1" type="ORF">DW839_18190</name>
</gene>
<reference evidence="1 2" key="1">
    <citation type="submission" date="2018-08" db="EMBL/GenBank/DDBJ databases">
        <title>A genome reference for cultivated species of the human gut microbiota.</title>
        <authorList>
            <person name="Zou Y."/>
            <person name="Xue W."/>
            <person name="Luo G."/>
        </authorList>
    </citation>
    <scope>NUCLEOTIDE SEQUENCE [LARGE SCALE GENOMIC DNA]</scope>
    <source>
        <strain evidence="1 2">AM35-14</strain>
    </source>
</reference>
<accession>A0A414ASW7</accession>